<feature type="domain" description="Ig-like" evidence="2">
    <location>
        <begin position="166"/>
        <end position="276"/>
    </location>
</feature>
<dbReference type="InterPro" id="IPR003599">
    <property type="entry name" value="Ig_sub"/>
</dbReference>
<name>A0A8B8IAZ8_VANTA</name>
<accession>A0A8B8IAZ8</accession>
<dbReference type="InterPro" id="IPR013783">
    <property type="entry name" value="Ig-like_fold"/>
</dbReference>
<dbReference type="InterPro" id="IPR003598">
    <property type="entry name" value="Ig_sub2"/>
</dbReference>
<keyword evidence="1" id="KW-0732">Signal</keyword>
<evidence type="ECO:0000259" key="2">
    <source>
        <dbReference type="PROSITE" id="PS50835"/>
    </source>
</evidence>
<dbReference type="SMART" id="SM00408">
    <property type="entry name" value="IGc2"/>
    <property type="match status" value="2"/>
</dbReference>
<dbReference type="InterPro" id="IPR037448">
    <property type="entry name" value="Zig-8"/>
</dbReference>
<dbReference type="Gene3D" id="2.60.40.10">
    <property type="entry name" value="Immunoglobulins"/>
    <property type="match status" value="2"/>
</dbReference>
<dbReference type="InterPro" id="IPR013106">
    <property type="entry name" value="Ig_V-set"/>
</dbReference>
<dbReference type="GeneID" id="113398773"/>
<dbReference type="GO" id="GO:0032589">
    <property type="term" value="C:neuron projection membrane"/>
    <property type="evidence" value="ECO:0007669"/>
    <property type="project" value="TreeGrafter"/>
</dbReference>
<dbReference type="SMART" id="SM00406">
    <property type="entry name" value="IGv"/>
    <property type="match status" value="1"/>
</dbReference>
<dbReference type="Proteomes" id="UP001652626">
    <property type="component" value="Chromosome 14"/>
</dbReference>
<sequence length="330" mass="34997">MCECVCGLLLLLAALPAIAGPRIAPATPAAAGPAFDVQQQTALLARVGEAVALRCRVLHLADRAVSWVRSSDLQILTHAGAVFTADARVSCYEAPAGPGAGDTGSDELLGDILTSRDDAGRVTGAVHTLRIERLRMSDSGRYECQINTEPKLSLFFNLTVVESALPVVSVRAVGTNGGAVWGARGGATRLTCEARYEVTHSSAELSADVLAALPPLRMRWLHNGITLDPQGSRGGISLDTERWAGRVVSRLTLAQLSALDAGRYTCAAADRSATLLLRLQGMDDQDYEAIESEMETMQRDQAVARVSGSPRSQRAPFSALLLLLLPLVLT</sequence>
<gene>
    <name evidence="4" type="primary">LOC113398773</name>
</gene>
<dbReference type="RefSeq" id="XP_026493447.2">
    <property type="nucleotide sequence ID" value="XM_026637662.2"/>
</dbReference>
<dbReference type="GO" id="GO:0050808">
    <property type="term" value="P:synapse organization"/>
    <property type="evidence" value="ECO:0007669"/>
    <property type="project" value="TreeGrafter"/>
</dbReference>
<evidence type="ECO:0000313" key="3">
    <source>
        <dbReference type="Proteomes" id="UP001652626"/>
    </source>
</evidence>
<dbReference type="SUPFAM" id="SSF48726">
    <property type="entry name" value="Immunoglobulin"/>
    <property type="match status" value="2"/>
</dbReference>
<protein>
    <submittedName>
        <fullName evidence="4">Uncharacterized protein LOC113398773 isoform X2</fullName>
    </submittedName>
</protein>
<dbReference type="AlphaFoldDB" id="A0A8B8IAZ8"/>
<evidence type="ECO:0000256" key="1">
    <source>
        <dbReference type="SAM" id="SignalP"/>
    </source>
</evidence>
<feature type="signal peptide" evidence="1">
    <location>
        <begin position="1"/>
        <end position="19"/>
    </location>
</feature>
<dbReference type="PROSITE" id="PS50835">
    <property type="entry name" value="IG_LIKE"/>
    <property type="match status" value="2"/>
</dbReference>
<organism evidence="3 4">
    <name type="scientific">Vanessa tameamea</name>
    <name type="common">Kamehameha butterfly</name>
    <dbReference type="NCBI Taxonomy" id="334116"/>
    <lineage>
        <taxon>Eukaryota</taxon>
        <taxon>Metazoa</taxon>
        <taxon>Ecdysozoa</taxon>
        <taxon>Arthropoda</taxon>
        <taxon>Hexapoda</taxon>
        <taxon>Insecta</taxon>
        <taxon>Pterygota</taxon>
        <taxon>Neoptera</taxon>
        <taxon>Endopterygota</taxon>
        <taxon>Lepidoptera</taxon>
        <taxon>Glossata</taxon>
        <taxon>Ditrysia</taxon>
        <taxon>Papilionoidea</taxon>
        <taxon>Nymphalidae</taxon>
        <taxon>Nymphalinae</taxon>
        <taxon>Vanessa</taxon>
    </lineage>
</organism>
<proteinExistence type="predicted"/>
<dbReference type="InterPro" id="IPR036179">
    <property type="entry name" value="Ig-like_dom_sf"/>
</dbReference>
<dbReference type="InterPro" id="IPR007110">
    <property type="entry name" value="Ig-like_dom"/>
</dbReference>
<dbReference type="SMART" id="SM00409">
    <property type="entry name" value="IG"/>
    <property type="match status" value="2"/>
</dbReference>
<evidence type="ECO:0000313" key="4">
    <source>
        <dbReference type="RefSeq" id="XP_026493447.2"/>
    </source>
</evidence>
<dbReference type="PANTHER" id="PTHR23279:SF41">
    <property type="entry name" value="DEFECTIVE PROBOSCIS EXTENSION RESPONSE 4-RELATED"/>
    <property type="match status" value="1"/>
</dbReference>
<feature type="domain" description="Ig-like" evidence="2">
    <location>
        <begin position="33"/>
        <end position="155"/>
    </location>
</feature>
<keyword evidence="3" id="KW-1185">Reference proteome</keyword>
<reference evidence="4" key="1">
    <citation type="submission" date="2025-08" db="UniProtKB">
        <authorList>
            <consortium name="RefSeq"/>
        </authorList>
    </citation>
    <scope>IDENTIFICATION</scope>
    <source>
        <tissue evidence="4">Whole body</tissue>
    </source>
</reference>
<feature type="chain" id="PRO_5045470836" evidence="1">
    <location>
        <begin position="20"/>
        <end position="330"/>
    </location>
</feature>
<dbReference type="PANTHER" id="PTHR23279">
    <property type="entry name" value="DEFECTIVE PROBOSCIS EXTENSION RESPONSE DPR -RELATED"/>
    <property type="match status" value="1"/>
</dbReference>